<protein>
    <submittedName>
        <fullName evidence="4">MerR family transcriptional regulator</fullName>
    </submittedName>
</protein>
<evidence type="ECO:0000313" key="4">
    <source>
        <dbReference type="EMBL" id="MBU5483319.1"/>
    </source>
</evidence>
<proteinExistence type="predicted"/>
<feature type="domain" description="HTH merR-type" evidence="3">
    <location>
        <begin position="1"/>
        <end position="68"/>
    </location>
</feature>
<keyword evidence="2" id="KW-0804">Transcription</keyword>
<name>A0ABS6EDN7_9CLOT</name>
<dbReference type="InterPro" id="IPR047057">
    <property type="entry name" value="MerR_fam"/>
</dbReference>
<comment type="caution">
    <text evidence="4">The sequence shown here is derived from an EMBL/GenBank/DDBJ whole genome shotgun (WGS) entry which is preliminary data.</text>
</comment>
<organism evidence="4 5">
    <name type="scientific">Clostridium mobile</name>
    <dbReference type="NCBI Taxonomy" id="2841512"/>
    <lineage>
        <taxon>Bacteria</taxon>
        <taxon>Bacillati</taxon>
        <taxon>Bacillota</taxon>
        <taxon>Clostridia</taxon>
        <taxon>Eubacteriales</taxon>
        <taxon>Clostridiaceae</taxon>
        <taxon>Clostridium</taxon>
    </lineage>
</organism>
<dbReference type="PANTHER" id="PTHR30204">
    <property type="entry name" value="REDOX-CYCLING DRUG-SENSING TRANSCRIPTIONAL ACTIVATOR SOXR"/>
    <property type="match status" value="1"/>
</dbReference>
<dbReference type="Pfam" id="PF13411">
    <property type="entry name" value="MerR_1"/>
    <property type="match status" value="1"/>
</dbReference>
<accession>A0ABS6EDN7</accession>
<dbReference type="RefSeq" id="WP_216437706.1">
    <property type="nucleotide sequence ID" value="NZ_JAHLQF010000001.1"/>
</dbReference>
<gene>
    <name evidence="4" type="ORF">KQI86_03195</name>
</gene>
<keyword evidence="5" id="KW-1185">Reference proteome</keyword>
<dbReference type="EMBL" id="JAHLQF010000001">
    <property type="protein sequence ID" value="MBU5483319.1"/>
    <property type="molecule type" value="Genomic_DNA"/>
</dbReference>
<sequence>MFIKEVCTTTKLTKKAIEYYIEQGLIFPDILENGYRDFSTDDIEKLKKIAVLRKLGLGTDDIKIALSDENGETLQKLSIQKELRLKQERAKQSLLDKLSTGKSFDEVSVELKSIEKNETITEKLLDAFPGYYGRFITLHFSRFLNEPISTKEQQVAYEEIVSFLDNVPALNFPKDLQEFLIECTKNFSTQSIIEMNEKIKQSIENPENFLSENKEMLDWYLKYKQSEEYKNSPTYKIQEMLKEFNSTSGYYDIFIPAMKKLSTSYSDYYKQLEIANEKLLSQYPEIQNLSN</sequence>
<evidence type="ECO:0000256" key="1">
    <source>
        <dbReference type="ARBA" id="ARBA00023015"/>
    </source>
</evidence>
<evidence type="ECO:0000256" key="2">
    <source>
        <dbReference type="ARBA" id="ARBA00023163"/>
    </source>
</evidence>
<keyword evidence="1" id="KW-0805">Transcription regulation</keyword>
<dbReference type="Proteomes" id="UP000726170">
    <property type="component" value="Unassembled WGS sequence"/>
</dbReference>
<dbReference type="PANTHER" id="PTHR30204:SF69">
    <property type="entry name" value="MERR-FAMILY TRANSCRIPTIONAL REGULATOR"/>
    <property type="match status" value="1"/>
</dbReference>
<dbReference type="PROSITE" id="PS50937">
    <property type="entry name" value="HTH_MERR_2"/>
    <property type="match status" value="1"/>
</dbReference>
<evidence type="ECO:0000259" key="3">
    <source>
        <dbReference type="PROSITE" id="PS50937"/>
    </source>
</evidence>
<dbReference type="SMART" id="SM00422">
    <property type="entry name" value="HTH_MERR"/>
    <property type="match status" value="1"/>
</dbReference>
<dbReference type="CDD" id="cd00592">
    <property type="entry name" value="HTH_MerR-like"/>
    <property type="match status" value="1"/>
</dbReference>
<evidence type="ECO:0000313" key="5">
    <source>
        <dbReference type="Proteomes" id="UP000726170"/>
    </source>
</evidence>
<reference evidence="4 5" key="1">
    <citation type="submission" date="2021-06" db="EMBL/GenBank/DDBJ databases">
        <authorList>
            <person name="Sun Q."/>
            <person name="Li D."/>
        </authorList>
    </citation>
    <scope>NUCLEOTIDE SEQUENCE [LARGE SCALE GENOMIC DNA]</scope>
    <source>
        <strain evidence="4 5">MSJ-11</strain>
    </source>
</reference>
<dbReference type="InterPro" id="IPR000551">
    <property type="entry name" value="MerR-type_HTH_dom"/>
</dbReference>